<sequence>HSYRTALSLPLVAWPGILYTLFCINHQTQTSQSM</sequence>
<evidence type="ECO:0000313" key="2">
    <source>
        <dbReference type="EnsemblMetazoa" id="Aqu2.1.33519_001"/>
    </source>
</evidence>
<keyword evidence="1" id="KW-1133">Transmembrane helix</keyword>
<feature type="transmembrane region" description="Helical" evidence="1">
    <location>
        <begin position="6"/>
        <end position="24"/>
    </location>
</feature>
<name>A0A1X7V147_AMPQE</name>
<protein>
    <submittedName>
        <fullName evidence="2">Uncharacterized protein</fullName>
    </submittedName>
</protein>
<proteinExistence type="predicted"/>
<dbReference type="InParanoid" id="A0A1X7V147"/>
<evidence type="ECO:0000256" key="1">
    <source>
        <dbReference type="SAM" id="Phobius"/>
    </source>
</evidence>
<reference evidence="2" key="1">
    <citation type="submission" date="2017-05" db="UniProtKB">
        <authorList>
            <consortium name="EnsemblMetazoa"/>
        </authorList>
    </citation>
    <scope>IDENTIFICATION</scope>
</reference>
<dbReference type="EnsemblMetazoa" id="Aqu2.1.33519_001">
    <property type="protein sequence ID" value="Aqu2.1.33519_001"/>
    <property type="gene ID" value="Aqu2.1.33519"/>
</dbReference>
<keyword evidence="1" id="KW-0472">Membrane</keyword>
<keyword evidence="1" id="KW-0812">Transmembrane</keyword>
<accession>A0A1X7V147</accession>
<organism evidence="2">
    <name type="scientific">Amphimedon queenslandica</name>
    <name type="common">Sponge</name>
    <dbReference type="NCBI Taxonomy" id="400682"/>
    <lineage>
        <taxon>Eukaryota</taxon>
        <taxon>Metazoa</taxon>
        <taxon>Porifera</taxon>
        <taxon>Demospongiae</taxon>
        <taxon>Heteroscleromorpha</taxon>
        <taxon>Haplosclerida</taxon>
        <taxon>Niphatidae</taxon>
        <taxon>Amphimedon</taxon>
    </lineage>
</organism>
<dbReference type="AlphaFoldDB" id="A0A1X7V147"/>